<dbReference type="Gene3D" id="3.40.50.980">
    <property type="match status" value="2"/>
</dbReference>
<dbReference type="EC" id="6.3.2.-" evidence="5"/>
<dbReference type="PROSITE" id="PS00455">
    <property type="entry name" value="AMP_BINDING"/>
    <property type="match status" value="1"/>
</dbReference>
<evidence type="ECO:0000259" key="3">
    <source>
        <dbReference type="Pfam" id="PF00501"/>
    </source>
</evidence>
<gene>
    <name evidence="5" type="primary">dhbE</name>
    <name evidence="5" type="ORF">GMA8713_04834</name>
</gene>
<dbReference type="InterPro" id="IPR050237">
    <property type="entry name" value="ATP-dep_AMP-bd_enzyme"/>
</dbReference>
<evidence type="ECO:0000256" key="2">
    <source>
        <dbReference type="ARBA" id="ARBA00022598"/>
    </source>
</evidence>
<dbReference type="Pfam" id="PF13193">
    <property type="entry name" value="AMP-binding_C"/>
    <property type="match status" value="1"/>
</dbReference>
<name>A0A128FJZ3_9GAMM</name>
<dbReference type="AlphaFoldDB" id="A0A128FJZ3"/>
<dbReference type="FunFam" id="2.30.38.10:FF:000003">
    <property type="entry name" value="Vibriobactin-specific 2,3-dihydroxybenzoate-AMP ligase"/>
    <property type="match status" value="1"/>
</dbReference>
<sequence length="544" mass="59802">MDIEHLEKLWTITDQQKKQIEAGYLRPKTLGDYLAQWAEEYGDRTAVIDNSTRLSYRQLNRQSNRLAAGFLKAGLKSGETAIVQLPNSASFVLVIFALFRIGVVPVLAMPAQRENDIASLCDQAEPSAYIVPDRFLGFDYVSLGEKLQSRYPKIRSLFIDGASNSHQTINTLRTDPVPLPDLNPFNTALLLLSGGTTGAPKLIPRSHSDYAYNFGTSADVCELNESTVYLAALPVGHNFPLGCPGILGTLSVGGKVVMCRTPGSDEAFRLINEEKVTHTALVPPLVKLWLSSKEWDTTNTDSLSLLQVGGAKFDPETAKRVSPVLGCKLQQVFGMAEGLVCYTRLNDSVETILNTQGRPMSSGDEIRLVDGNGNIVPDGEIGELHTRGPYTIRGYFNAESHNLTAFTKDGFYKSGDLVRKTPEGNYVVEGRVKEQINRAGEKIAIAEIEPLIEKLDAIDECVIVAVPDDELGERSCAFVTHKQNIQPPTLKELRAYLAKLGVPRFKQPDQLELAISWPLTSVGKINKKTLIEKAQFKPTSRRAG</sequence>
<dbReference type="SUPFAM" id="SSF56801">
    <property type="entry name" value="Acetyl-CoA synthetase-like"/>
    <property type="match status" value="1"/>
</dbReference>
<dbReference type="PANTHER" id="PTHR43767:SF1">
    <property type="entry name" value="NONRIBOSOMAL PEPTIDE SYNTHASE PES1 (EUROFUNG)-RELATED"/>
    <property type="match status" value="1"/>
</dbReference>
<keyword evidence="2 5" id="KW-0436">Ligase</keyword>
<comment type="pathway">
    <text evidence="1">Siderophore biosynthesis.</text>
</comment>
<organism evidence="5 6">
    <name type="scientific">Grimontia marina</name>
    <dbReference type="NCBI Taxonomy" id="646534"/>
    <lineage>
        <taxon>Bacteria</taxon>
        <taxon>Pseudomonadati</taxon>
        <taxon>Pseudomonadota</taxon>
        <taxon>Gammaproteobacteria</taxon>
        <taxon>Vibrionales</taxon>
        <taxon>Vibrionaceae</taxon>
        <taxon>Grimontia</taxon>
    </lineage>
</organism>
<evidence type="ECO:0000313" key="5">
    <source>
        <dbReference type="EMBL" id="CZF86795.1"/>
    </source>
</evidence>
<reference evidence="6" key="1">
    <citation type="submission" date="2016-02" db="EMBL/GenBank/DDBJ databases">
        <authorList>
            <person name="Rodrigo-Torres Lidia"/>
            <person name="Arahal R.David."/>
        </authorList>
    </citation>
    <scope>NUCLEOTIDE SEQUENCE [LARGE SCALE GENOMIC DNA]</scope>
    <source>
        <strain evidence="6">CECT 8713</strain>
    </source>
</reference>
<dbReference type="InterPro" id="IPR000873">
    <property type="entry name" value="AMP-dep_synth/lig_dom"/>
</dbReference>
<accession>A0A128FJZ3</accession>
<feature type="domain" description="AMP-dependent synthetase/ligase" evidence="3">
    <location>
        <begin position="35"/>
        <end position="396"/>
    </location>
</feature>
<evidence type="ECO:0000256" key="1">
    <source>
        <dbReference type="ARBA" id="ARBA00004924"/>
    </source>
</evidence>
<dbReference type="InterPro" id="IPR020845">
    <property type="entry name" value="AMP-binding_CS"/>
</dbReference>
<proteinExistence type="predicted"/>
<dbReference type="Proteomes" id="UP000073601">
    <property type="component" value="Unassembled WGS sequence"/>
</dbReference>
<dbReference type="Gene3D" id="2.30.38.10">
    <property type="entry name" value="Luciferase, Domain 3"/>
    <property type="match status" value="1"/>
</dbReference>
<dbReference type="Gene3D" id="3.30.300.30">
    <property type="match status" value="1"/>
</dbReference>
<dbReference type="OrthoDB" id="9803968at2"/>
<dbReference type="EMBL" id="FIZY01000083">
    <property type="protein sequence ID" value="CZF86795.1"/>
    <property type="molecule type" value="Genomic_DNA"/>
</dbReference>
<dbReference type="FunFam" id="3.40.50.980:FF:000003">
    <property type="entry name" value="Vibriobactin-specific 2,3-dihydroxybenzoate-AMP ligase"/>
    <property type="match status" value="1"/>
</dbReference>
<dbReference type="InterPro" id="IPR025110">
    <property type="entry name" value="AMP-bd_C"/>
</dbReference>
<feature type="domain" description="AMP-binding enzyme C-terminal" evidence="4">
    <location>
        <begin position="447"/>
        <end position="524"/>
    </location>
</feature>
<dbReference type="InterPro" id="IPR045851">
    <property type="entry name" value="AMP-bd_C_sf"/>
</dbReference>
<dbReference type="RefSeq" id="WP_062714967.1">
    <property type="nucleotide sequence ID" value="NZ_CAWRCI010000083.1"/>
</dbReference>
<evidence type="ECO:0000313" key="6">
    <source>
        <dbReference type="Proteomes" id="UP000073601"/>
    </source>
</evidence>
<evidence type="ECO:0000259" key="4">
    <source>
        <dbReference type="Pfam" id="PF13193"/>
    </source>
</evidence>
<protein>
    <submittedName>
        <fullName evidence="5">2,3-dihydroxybenzoate-AMP ligase</fullName>
        <ecNumber evidence="5">6.3.2.-</ecNumber>
    </submittedName>
</protein>
<dbReference type="Pfam" id="PF00501">
    <property type="entry name" value="AMP-binding"/>
    <property type="match status" value="1"/>
</dbReference>
<dbReference type="GO" id="GO:0016878">
    <property type="term" value="F:acid-thiol ligase activity"/>
    <property type="evidence" value="ECO:0007669"/>
    <property type="project" value="UniProtKB-ARBA"/>
</dbReference>
<dbReference type="PANTHER" id="PTHR43767">
    <property type="entry name" value="LONG-CHAIN-FATTY-ACID--COA LIGASE"/>
    <property type="match status" value="1"/>
</dbReference>
<keyword evidence="6" id="KW-1185">Reference proteome</keyword>